<dbReference type="AlphaFoldDB" id="A0A1M5EUA6"/>
<evidence type="ECO:0008006" key="3">
    <source>
        <dbReference type="Google" id="ProtNLM"/>
    </source>
</evidence>
<reference evidence="2" key="1">
    <citation type="submission" date="2016-11" db="EMBL/GenBank/DDBJ databases">
        <authorList>
            <person name="Varghese N."/>
            <person name="Submissions S."/>
        </authorList>
    </citation>
    <scope>NUCLEOTIDE SEQUENCE [LARGE SCALE GENOMIC DNA]</scope>
    <source>
        <strain evidence="2">CGMCC 1.8995</strain>
    </source>
</reference>
<dbReference type="Gene3D" id="1.10.10.880">
    <property type="entry name" value="Anti sigma-E protein RseA, N-terminal domain"/>
    <property type="match status" value="1"/>
</dbReference>
<dbReference type="GO" id="GO:0016989">
    <property type="term" value="F:sigma factor antagonist activity"/>
    <property type="evidence" value="ECO:0007669"/>
    <property type="project" value="InterPro"/>
</dbReference>
<keyword evidence="2" id="KW-1185">Reference proteome</keyword>
<organism evidence="1 2">
    <name type="scientific">Marisediminitalea aggregata</name>
    <dbReference type="NCBI Taxonomy" id="634436"/>
    <lineage>
        <taxon>Bacteria</taxon>
        <taxon>Pseudomonadati</taxon>
        <taxon>Pseudomonadota</taxon>
        <taxon>Gammaproteobacteria</taxon>
        <taxon>Alteromonadales</taxon>
        <taxon>Alteromonadaceae</taxon>
        <taxon>Marisediminitalea</taxon>
    </lineage>
</organism>
<evidence type="ECO:0000313" key="1">
    <source>
        <dbReference type="EMBL" id="SHF82804.1"/>
    </source>
</evidence>
<dbReference type="EMBL" id="FQWD01000001">
    <property type="protein sequence ID" value="SHF82804.1"/>
    <property type="molecule type" value="Genomic_DNA"/>
</dbReference>
<protein>
    <recommendedName>
        <fullName evidence="3">Anti-sigma factor</fullName>
    </recommendedName>
</protein>
<dbReference type="Proteomes" id="UP000184520">
    <property type="component" value="Unassembled WGS sequence"/>
</dbReference>
<name>A0A1M5EUA6_9ALTE</name>
<dbReference type="OrthoDB" id="5588054at2"/>
<dbReference type="STRING" id="634436.SAMN05216361_0544"/>
<dbReference type="RefSeq" id="WP_073317408.1">
    <property type="nucleotide sequence ID" value="NZ_FQWD01000001.1"/>
</dbReference>
<evidence type="ECO:0000313" key="2">
    <source>
        <dbReference type="Proteomes" id="UP000184520"/>
    </source>
</evidence>
<accession>A0A1M5EUA6</accession>
<sequence length="246" mass="26778">MKITDEQLSAFLDNELDDEQMALVRDAIAADETLCDRMATLSMVDHVVKRAAEQATTGPVPEHIVALCDSASESNVVSFTDRKAEQTAQQPTPNSNTRWLRGMAMAASVALVGLLGWQQLMGDQPGDAGQWQQIAAVLDSQTSGSRYSAGDVTVMPQLSFVHQDGALCRQFTVSGQSRNDAVIACKKDGSWQQRTLVPMTPTNGQTGEYQTATSAHELDKVLDTIIKGAPLNREQEQQAIQSNWQQ</sequence>
<dbReference type="InterPro" id="IPR036147">
    <property type="entry name" value="Anti-sigma_E_RseA_N_sf"/>
</dbReference>
<proteinExistence type="predicted"/>
<gene>
    <name evidence="1" type="ORF">SAMN05216361_0544</name>
</gene>